<dbReference type="AlphaFoldDB" id="A0A1F7WDD3"/>
<dbReference type="EMBL" id="MGFG01000023">
    <property type="protein sequence ID" value="OGM00822.1"/>
    <property type="molecule type" value="Genomic_DNA"/>
</dbReference>
<name>A0A1F7WDD3_9BACT</name>
<dbReference type="Proteomes" id="UP000176988">
    <property type="component" value="Unassembled WGS sequence"/>
</dbReference>
<reference evidence="1 2" key="1">
    <citation type="journal article" date="2016" name="Nat. Commun.">
        <title>Thousands of microbial genomes shed light on interconnected biogeochemical processes in an aquifer system.</title>
        <authorList>
            <person name="Anantharaman K."/>
            <person name="Brown C.T."/>
            <person name="Hug L.A."/>
            <person name="Sharon I."/>
            <person name="Castelle C.J."/>
            <person name="Probst A.J."/>
            <person name="Thomas B.C."/>
            <person name="Singh A."/>
            <person name="Wilkins M.J."/>
            <person name="Karaoz U."/>
            <person name="Brodie E.L."/>
            <person name="Williams K.H."/>
            <person name="Hubbard S.S."/>
            <person name="Banfield J.F."/>
        </authorList>
    </citation>
    <scope>NUCLEOTIDE SEQUENCE [LARGE SCALE GENOMIC DNA]</scope>
</reference>
<evidence type="ECO:0000313" key="2">
    <source>
        <dbReference type="Proteomes" id="UP000176988"/>
    </source>
</evidence>
<dbReference type="STRING" id="1802424.A2480_01265"/>
<gene>
    <name evidence="1" type="ORF">A2480_01265</name>
</gene>
<accession>A0A1F7WDD3</accession>
<sequence length="120" mass="12812">MSLPFSNSPKRADSSFCGEDVKLISYCPLCESSYTPSQTQVLGEKEGSHLLHMKCGNCSNAILALVIISTAGVSSVGLSTDLASDEVDRFKTGPAVNTNDVIDMHHLLQDEDAMFAQLGC</sequence>
<protein>
    <submittedName>
        <fullName evidence="1">Uncharacterized protein</fullName>
    </submittedName>
</protein>
<organism evidence="1 2">
    <name type="scientific">Candidatus Uhrbacteria bacterium RIFOXYC2_FULL_47_19</name>
    <dbReference type="NCBI Taxonomy" id="1802424"/>
    <lineage>
        <taxon>Bacteria</taxon>
        <taxon>Candidatus Uhriibacteriota</taxon>
    </lineage>
</organism>
<proteinExistence type="predicted"/>
<evidence type="ECO:0000313" key="1">
    <source>
        <dbReference type="EMBL" id="OGM00822.1"/>
    </source>
</evidence>
<comment type="caution">
    <text evidence="1">The sequence shown here is derived from an EMBL/GenBank/DDBJ whole genome shotgun (WGS) entry which is preliminary data.</text>
</comment>